<sequence>MPDVDLNSNNERNILLIGRTGNGKSTLGNVLVNKNGDFETVFKESSYGVSETRDIDTGEFMIDSIKYKVIDTVGLGDTKLNRKEVMYKLGEAAHKTRDGLNQLLFVTSSRFTEEERFTYNLLREIIFDDDIVNHTTIVRTNFENFMDEDEIKEDQRRMISENAELARVICSCNKIIHVNNPPMNIKDARRLKLNKEDREDSRSKLLLHLGACKDTIYRPKNLDKMQREIVDLKAKVSKETRGFCQIVGEAMDVGIEKLREEFENKCNL</sequence>
<evidence type="ECO:0000256" key="11">
    <source>
        <dbReference type="ARBA" id="ARBA00022842"/>
    </source>
</evidence>
<evidence type="ECO:0000313" key="18">
    <source>
        <dbReference type="EMBL" id="CAG8712261.1"/>
    </source>
</evidence>
<dbReference type="InterPro" id="IPR045058">
    <property type="entry name" value="GIMA/IAN/Toc"/>
</dbReference>
<reference evidence="18" key="1">
    <citation type="submission" date="2021-06" db="EMBL/GenBank/DDBJ databases">
        <authorList>
            <person name="Kallberg Y."/>
            <person name="Tangrot J."/>
            <person name="Rosling A."/>
        </authorList>
    </citation>
    <scope>NUCLEOTIDE SEQUENCE</scope>
    <source>
        <strain evidence="18">UK204</strain>
    </source>
</reference>
<comment type="subcellular location">
    <subcellularLocation>
        <location evidence="2">Membrane</location>
        <topology evidence="2">Single-pass membrane protein</topology>
    </subcellularLocation>
    <subcellularLocation>
        <location evidence="16">Plastid</location>
        <location evidence="16">Chloroplast outer membrane</location>
    </subcellularLocation>
</comment>
<evidence type="ECO:0000256" key="9">
    <source>
        <dbReference type="ARBA" id="ARBA00022801"/>
    </source>
</evidence>
<dbReference type="PANTHER" id="PTHR10903">
    <property type="entry name" value="GTPASE, IMAP FAMILY MEMBER-RELATED"/>
    <property type="match status" value="1"/>
</dbReference>
<evidence type="ECO:0000256" key="15">
    <source>
        <dbReference type="ARBA" id="ARBA00023136"/>
    </source>
</evidence>
<dbReference type="GO" id="GO:0016020">
    <property type="term" value="C:membrane"/>
    <property type="evidence" value="ECO:0007669"/>
    <property type="project" value="UniProtKB-SubCell"/>
</dbReference>
<accession>A0A9N9HYD1</accession>
<protein>
    <submittedName>
        <fullName evidence="18">12827_t:CDS:1</fullName>
    </submittedName>
</protein>
<feature type="domain" description="AIG1-type G" evidence="17">
    <location>
        <begin position="12"/>
        <end position="180"/>
    </location>
</feature>
<keyword evidence="3" id="KW-0813">Transport</keyword>
<dbReference type="SUPFAM" id="SSF52540">
    <property type="entry name" value="P-loop containing nucleoside triphosphate hydrolases"/>
    <property type="match status" value="1"/>
</dbReference>
<evidence type="ECO:0000256" key="8">
    <source>
        <dbReference type="ARBA" id="ARBA00022741"/>
    </source>
</evidence>
<keyword evidence="15" id="KW-0472">Membrane</keyword>
<evidence type="ECO:0000256" key="2">
    <source>
        <dbReference type="ARBA" id="ARBA00004167"/>
    </source>
</evidence>
<dbReference type="GO" id="GO:0005525">
    <property type="term" value="F:GTP binding"/>
    <property type="evidence" value="ECO:0007669"/>
    <property type="project" value="UniProtKB-KW"/>
</dbReference>
<feature type="non-terminal residue" evidence="18">
    <location>
        <position position="268"/>
    </location>
</feature>
<proteinExistence type="predicted"/>
<keyword evidence="5" id="KW-0934">Plastid</keyword>
<keyword evidence="8" id="KW-0547">Nucleotide-binding</keyword>
<evidence type="ECO:0000256" key="16">
    <source>
        <dbReference type="ARBA" id="ARBA00024013"/>
    </source>
</evidence>
<evidence type="ECO:0000256" key="5">
    <source>
        <dbReference type="ARBA" id="ARBA00022640"/>
    </source>
</evidence>
<keyword evidence="19" id="KW-1185">Reference proteome</keyword>
<dbReference type="GO" id="GO:0016787">
    <property type="term" value="F:hydrolase activity"/>
    <property type="evidence" value="ECO:0007669"/>
    <property type="project" value="UniProtKB-KW"/>
</dbReference>
<gene>
    <name evidence="18" type="ORF">FCALED_LOCUS13983</name>
</gene>
<keyword evidence="9" id="KW-0378">Hydrolase</keyword>
<keyword evidence="14" id="KW-0342">GTP-binding</keyword>
<evidence type="ECO:0000256" key="13">
    <source>
        <dbReference type="ARBA" id="ARBA00022989"/>
    </source>
</evidence>
<organism evidence="18 19">
    <name type="scientific">Funneliformis caledonium</name>
    <dbReference type="NCBI Taxonomy" id="1117310"/>
    <lineage>
        <taxon>Eukaryota</taxon>
        <taxon>Fungi</taxon>
        <taxon>Fungi incertae sedis</taxon>
        <taxon>Mucoromycota</taxon>
        <taxon>Glomeromycotina</taxon>
        <taxon>Glomeromycetes</taxon>
        <taxon>Glomerales</taxon>
        <taxon>Glomeraceae</taxon>
        <taxon>Funneliformis</taxon>
    </lineage>
</organism>
<keyword evidence="6" id="KW-0812">Transmembrane</keyword>
<keyword evidence="4" id="KW-0150">Chloroplast</keyword>
<evidence type="ECO:0000256" key="1">
    <source>
        <dbReference type="ARBA" id="ARBA00001946"/>
    </source>
</evidence>
<name>A0A9N9HYD1_9GLOM</name>
<evidence type="ECO:0000256" key="7">
    <source>
        <dbReference type="ARBA" id="ARBA00022723"/>
    </source>
</evidence>
<keyword evidence="11" id="KW-0460">Magnesium</keyword>
<evidence type="ECO:0000256" key="14">
    <source>
        <dbReference type="ARBA" id="ARBA00023134"/>
    </source>
</evidence>
<keyword evidence="10" id="KW-1002">Plastid outer membrane</keyword>
<dbReference type="InterPro" id="IPR027417">
    <property type="entry name" value="P-loop_NTPase"/>
</dbReference>
<evidence type="ECO:0000259" key="17">
    <source>
        <dbReference type="Pfam" id="PF04548"/>
    </source>
</evidence>
<dbReference type="PANTHER" id="PTHR10903:SF135">
    <property type="entry name" value="TRANSLOCASE OF CHLOROPLAST 120, CHLOROPLASTIC-RELATED"/>
    <property type="match status" value="1"/>
</dbReference>
<dbReference type="GO" id="GO:0046872">
    <property type="term" value="F:metal ion binding"/>
    <property type="evidence" value="ECO:0007669"/>
    <property type="project" value="UniProtKB-KW"/>
</dbReference>
<evidence type="ECO:0000256" key="4">
    <source>
        <dbReference type="ARBA" id="ARBA00022528"/>
    </source>
</evidence>
<evidence type="ECO:0000313" key="19">
    <source>
        <dbReference type="Proteomes" id="UP000789570"/>
    </source>
</evidence>
<comment type="cofactor">
    <cofactor evidence="1">
        <name>Mg(2+)</name>
        <dbReference type="ChEBI" id="CHEBI:18420"/>
    </cofactor>
</comment>
<dbReference type="AlphaFoldDB" id="A0A9N9HYD1"/>
<evidence type="ECO:0000256" key="6">
    <source>
        <dbReference type="ARBA" id="ARBA00022692"/>
    </source>
</evidence>
<dbReference type="EMBL" id="CAJVPQ010009051">
    <property type="protein sequence ID" value="CAG8712261.1"/>
    <property type="molecule type" value="Genomic_DNA"/>
</dbReference>
<dbReference type="Gene3D" id="3.40.50.300">
    <property type="entry name" value="P-loop containing nucleotide triphosphate hydrolases"/>
    <property type="match status" value="1"/>
</dbReference>
<dbReference type="Proteomes" id="UP000789570">
    <property type="component" value="Unassembled WGS sequence"/>
</dbReference>
<evidence type="ECO:0000256" key="12">
    <source>
        <dbReference type="ARBA" id="ARBA00022927"/>
    </source>
</evidence>
<keyword evidence="12" id="KW-0653">Protein transport</keyword>
<evidence type="ECO:0000256" key="3">
    <source>
        <dbReference type="ARBA" id="ARBA00022448"/>
    </source>
</evidence>
<dbReference type="Pfam" id="PF04548">
    <property type="entry name" value="AIG1"/>
    <property type="match status" value="1"/>
</dbReference>
<keyword evidence="13" id="KW-1133">Transmembrane helix</keyword>
<keyword evidence="7" id="KW-0479">Metal-binding</keyword>
<dbReference type="InterPro" id="IPR006703">
    <property type="entry name" value="G_AIG1"/>
</dbReference>
<comment type="caution">
    <text evidence="18">The sequence shown here is derived from an EMBL/GenBank/DDBJ whole genome shotgun (WGS) entry which is preliminary data.</text>
</comment>
<dbReference type="OrthoDB" id="8954335at2759"/>
<dbReference type="GO" id="GO:0015031">
    <property type="term" value="P:protein transport"/>
    <property type="evidence" value="ECO:0007669"/>
    <property type="project" value="UniProtKB-KW"/>
</dbReference>
<evidence type="ECO:0000256" key="10">
    <source>
        <dbReference type="ARBA" id="ARBA00022805"/>
    </source>
</evidence>